<dbReference type="PROSITE" id="PS51687">
    <property type="entry name" value="SAM_MT_RNA_M5U"/>
    <property type="match status" value="1"/>
</dbReference>
<dbReference type="InterPro" id="IPR029063">
    <property type="entry name" value="SAM-dependent_MTases_sf"/>
</dbReference>
<keyword evidence="1 4" id="KW-0489">Methyltransferase</keyword>
<dbReference type="Pfam" id="PF01938">
    <property type="entry name" value="TRAM"/>
    <property type="match status" value="1"/>
</dbReference>
<dbReference type="Gene3D" id="3.40.50.150">
    <property type="entry name" value="Vaccinia Virus protein VP39"/>
    <property type="match status" value="1"/>
</dbReference>
<gene>
    <name evidence="7" type="ORF">FD15_GL001604</name>
</gene>
<dbReference type="GO" id="GO:0070041">
    <property type="term" value="F:rRNA (uridine-C5-)-methyltransferase activity"/>
    <property type="evidence" value="ECO:0007669"/>
    <property type="project" value="TreeGrafter"/>
</dbReference>
<dbReference type="Proteomes" id="UP000050961">
    <property type="component" value="Unassembled WGS sequence"/>
</dbReference>
<comment type="similarity">
    <text evidence="4">Belongs to the class I-like SAM-binding methyltransferase superfamily. RNA M5U methyltransferase family.</text>
</comment>
<reference evidence="7 8" key="1">
    <citation type="journal article" date="2015" name="Genome Announc.">
        <title>Expanding the biotechnology potential of lactobacilli through comparative genomics of 213 strains and associated genera.</title>
        <authorList>
            <person name="Sun Z."/>
            <person name="Harris H.M."/>
            <person name="McCann A."/>
            <person name="Guo C."/>
            <person name="Argimon S."/>
            <person name="Zhang W."/>
            <person name="Yang X."/>
            <person name="Jeffery I.B."/>
            <person name="Cooney J.C."/>
            <person name="Kagawa T.F."/>
            <person name="Liu W."/>
            <person name="Song Y."/>
            <person name="Salvetti E."/>
            <person name="Wrobel A."/>
            <person name="Rasinkangas P."/>
            <person name="Parkhill J."/>
            <person name="Rea M.C."/>
            <person name="O'Sullivan O."/>
            <person name="Ritari J."/>
            <person name="Douillard F.P."/>
            <person name="Paul Ross R."/>
            <person name="Yang R."/>
            <person name="Briner A.E."/>
            <person name="Felis G.E."/>
            <person name="de Vos W.M."/>
            <person name="Barrangou R."/>
            <person name="Klaenhammer T.R."/>
            <person name="Caufield P.W."/>
            <person name="Cui Y."/>
            <person name="Zhang H."/>
            <person name="O'Toole P.W."/>
        </authorList>
    </citation>
    <scope>NUCLEOTIDE SEQUENCE [LARGE SCALE GENOMIC DNA]</scope>
    <source>
        <strain evidence="7 8">DSM 21376</strain>
    </source>
</reference>
<dbReference type="EMBL" id="AYZF01000016">
    <property type="protein sequence ID" value="KRN05798.1"/>
    <property type="molecule type" value="Genomic_DNA"/>
</dbReference>
<evidence type="ECO:0000313" key="7">
    <source>
        <dbReference type="EMBL" id="KRN05798.1"/>
    </source>
</evidence>
<keyword evidence="8" id="KW-1185">Reference proteome</keyword>
<feature type="binding site" evidence="4">
    <location>
        <position position="394"/>
    </location>
    <ligand>
        <name>S-adenosyl-L-methionine</name>
        <dbReference type="ChEBI" id="CHEBI:59789"/>
    </ligand>
</feature>
<evidence type="ECO:0000259" key="6">
    <source>
        <dbReference type="PROSITE" id="PS50926"/>
    </source>
</evidence>
<dbReference type="GO" id="GO:0070475">
    <property type="term" value="P:rRNA base methylation"/>
    <property type="evidence" value="ECO:0007669"/>
    <property type="project" value="TreeGrafter"/>
</dbReference>
<comment type="caution">
    <text evidence="7">The sequence shown here is derived from an EMBL/GenBank/DDBJ whole genome shotgun (WGS) entry which is preliminary data.</text>
</comment>
<evidence type="ECO:0000256" key="1">
    <source>
        <dbReference type="ARBA" id="ARBA00022603"/>
    </source>
</evidence>
<dbReference type="FunFam" id="3.40.50.150:FF:000009">
    <property type="entry name" value="23S rRNA (Uracil(1939)-C(5))-methyltransferase RlmD"/>
    <property type="match status" value="1"/>
</dbReference>
<dbReference type="CDD" id="cd02440">
    <property type="entry name" value="AdoMet_MTases"/>
    <property type="match status" value="1"/>
</dbReference>
<feature type="binding site" evidence="4">
    <location>
        <position position="346"/>
    </location>
    <ligand>
        <name>S-adenosyl-L-methionine</name>
        <dbReference type="ChEBI" id="CHEBI:59789"/>
    </ligand>
</feature>
<dbReference type="InterPro" id="IPR012340">
    <property type="entry name" value="NA-bd_OB-fold"/>
</dbReference>
<dbReference type="AlphaFoldDB" id="A0A0R2DQE9"/>
<feature type="binding site" evidence="4">
    <location>
        <position position="296"/>
    </location>
    <ligand>
        <name>S-adenosyl-L-methionine</name>
        <dbReference type="ChEBI" id="CHEBI:59789"/>
    </ligand>
</feature>
<dbReference type="PANTHER" id="PTHR11061">
    <property type="entry name" value="RNA M5U METHYLTRANSFERASE"/>
    <property type="match status" value="1"/>
</dbReference>
<dbReference type="InterPro" id="IPR030391">
    <property type="entry name" value="MeTrfase_TrmA_CS"/>
</dbReference>
<dbReference type="InterPro" id="IPR030390">
    <property type="entry name" value="MeTrfase_TrmA_AS"/>
</dbReference>
<dbReference type="Gene3D" id="2.40.50.1070">
    <property type="match status" value="1"/>
</dbReference>
<name>A0A0R2DQE9_9LACO</name>
<dbReference type="eggNOG" id="COG2265">
    <property type="taxonomic scope" value="Bacteria"/>
</dbReference>
<dbReference type="PROSITE" id="PS50926">
    <property type="entry name" value="TRAM"/>
    <property type="match status" value="1"/>
</dbReference>
<keyword evidence="3 4" id="KW-0949">S-adenosyl-L-methionine</keyword>
<feature type="domain" description="TRAM" evidence="6">
    <location>
        <begin position="15"/>
        <end position="73"/>
    </location>
</feature>
<organism evidence="7 8">
    <name type="scientific">Liquorilactobacillus sucicola DSM 21376 = JCM 15457</name>
    <dbReference type="NCBI Taxonomy" id="1423806"/>
    <lineage>
        <taxon>Bacteria</taxon>
        <taxon>Bacillati</taxon>
        <taxon>Bacillota</taxon>
        <taxon>Bacilli</taxon>
        <taxon>Lactobacillales</taxon>
        <taxon>Lactobacillaceae</taxon>
        <taxon>Liquorilactobacillus</taxon>
    </lineage>
</organism>
<evidence type="ECO:0000256" key="4">
    <source>
        <dbReference type="PROSITE-ProRule" id="PRU01024"/>
    </source>
</evidence>
<feature type="binding site" evidence="4">
    <location>
        <position position="325"/>
    </location>
    <ligand>
        <name>S-adenosyl-L-methionine</name>
        <dbReference type="ChEBI" id="CHEBI:59789"/>
    </ligand>
</feature>
<dbReference type="PROSITE" id="PS01231">
    <property type="entry name" value="TRMA_2"/>
    <property type="match status" value="1"/>
</dbReference>
<dbReference type="InterPro" id="IPR010280">
    <property type="entry name" value="U5_MeTrfase_fam"/>
</dbReference>
<accession>A0A0R2DQE9</accession>
<evidence type="ECO:0000313" key="8">
    <source>
        <dbReference type="Proteomes" id="UP000050961"/>
    </source>
</evidence>
<evidence type="ECO:0000256" key="5">
    <source>
        <dbReference type="PROSITE-ProRule" id="PRU10015"/>
    </source>
</evidence>
<protein>
    <submittedName>
        <fullName evidence="7">tRNA (Uracil-5-)-methyltransferase</fullName>
    </submittedName>
</protein>
<sequence length="467" mass="52764">MFFIKEEKNMGNKAPVNKNEKLTVTIEDLTYQGMGVAKVEHYPLFIENALPTERVKVHVLKAAKNYGFAKVIERLSTSEQRVEVTENQYLQTGIAPLQHLNYEAQLEFKRTQIVELLSKVHLEGIKVAPTIGMTEPYHYRNKAQVPVRAVNGKLETGFFKKNSHTFVPLEDFLIQDKRIDEVIKEVRDILREFNIEAYDERKHNGVIRHIMVRRGYYTHEVMVVLVTRSKRLPMQEQIVEAIQAKCPDVCSIIQNVNQASTNVILGKQDKLLAGKEQIKDQLNGITFNISAHSFYQVNPLQTEKLYKAVVEGANLTGKETVIDAYCGIGTISLTLAAKAAKVYGVEIVPEAVIDAKLNAAANEIENVQFETGSAEEWMQKWEEQEIKPNVIVVDPPRKGLAESLIESAVKMGPDKIVYVSCNPATLVRDLQLFLEKGFKVAQPIQPVDQFPQTVHVESVTVLERAEK</sequence>
<proteinExistence type="inferred from homology"/>
<dbReference type="FunFam" id="2.40.50.1070:FF:000003">
    <property type="entry name" value="23S rRNA (Uracil-5-)-methyltransferase RumA"/>
    <property type="match status" value="1"/>
</dbReference>
<dbReference type="PATRIC" id="fig|1423806.3.peg.1626"/>
<dbReference type="InterPro" id="IPR002792">
    <property type="entry name" value="TRAM_dom"/>
</dbReference>
<dbReference type="Gene3D" id="2.40.50.140">
    <property type="entry name" value="Nucleic acid-binding proteins"/>
    <property type="match status" value="1"/>
</dbReference>
<feature type="active site" description="Nucleophile" evidence="4">
    <location>
        <position position="421"/>
    </location>
</feature>
<feature type="active site" evidence="5">
    <location>
        <position position="421"/>
    </location>
</feature>
<dbReference type="PROSITE" id="PS01230">
    <property type="entry name" value="TRMA_1"/>
    <property type="match status" value="1"/>
</dbReference>
<dbReference type="SUPFAM" id="SSF53335">
    <property type="entry name" value="S-adenosyl-L-methionine-dependent methyltransferases"/>
    <property type="match status" value="1"/>
</dbReference>
<dbReference type="NCBIfam" id="TIGR00479">
    <property type="entry name" value="rumA"/>
    <property type="match status" value="1"/>
</dbReference>
<dbReference type="SUPFAM" id="SSF50249">
    <property type="entry name" value="Nucleic acid-binding proteins"/>
    <property type="match status" value="1"/>
</dbReference>
<evidence type="ECO:0000256" key="2">
    <source>
        <dbReference type="ARBA" id="ARBA00022679"/>
    </source>
</evidence>
<dbReference type="STRING" id="1423806.FD15_GL001604"/>
<evidence type="ECO:0000256" key="3">
    <source>
        <dbReference type="ARBA" id="ARBA00022691"/>
    </source>
</evidence>
<dbReference type="PANTHER" id="PTHR11061:SF30">
    <property type="entry name" value="TRNA (URACIL(54)-C(5))-METHYLTRANSFERASE"/>
    <property type="match status" value="1"/>
</dbReference>
<dbReference type="Pfam" id="PF05958">
    <property type="entry name" value="tRNA_U5-meth_tr"/>
    <property type="match status" value="1"/>
</dbReference>
<keyword evidence="2 4" id="KW-0808">Transferase</keyword>